<dbReference type="PANTHER" id="PTHR13361">
    <property type="entry name" value="WW DOMAIN-BINDING PROTEIN 11"/>
    <property type="match status" value="1"/>
</dbReference>
<keyword evidence="6" id="KW-1185">Reference proteome</keyword>
<reference evidence="5 6" key="1">
    <citation type="journal article" date="2019" name="G3 (Bethesda)">
        <title>Sequencing of a Wild Apple (Malus baccata) Genome Unravels the Differences Between Cultivated and Wild Apple Species Regarding Disease Resistance and Cold Tolerance.</title>
        <authorList>
            <person name="Chen X."/>
        </authorList>
    </citation>
    <scope>NUCLEOTIDE SEQUENCE [LARGE SCALE GENOMIC DNA]</scope>
    <source>
        <strain evidence="6">cv. Shandingzi</strain>
        <tissue evidence="5">Leaves</tissue>
    </source>
</reference>
<dbReference type="GO" id="GO:0005681">
    <property type="term" value="C:spliceosomal complex"/>
    <property type="evidence" value="ECO:0007669"/>
    <property type="project" value="TreeGrafter"/>
</dbReference>
<evidence type="ECO:0000256" key="1">
    <source>
        <dbReference type="ARBA" id="ARBA00004123"/>
    </source>
</evidence>
<dbReference type="Pfam" id="PF09429">
    <property type="entry name" value="Wbp11"/>
    <property type="match status" value="1"/>
</dbReference>
<sequence length="298" mass="34310">MKTTKGGKVMNPTDAYRKELRKKELKRVREVGILKKDPETLKEQIDKLEMMKANGALDKARKHKKRQLEDTLNLVIKKQKRDWDTKIVEDGYLDEAKRHGEKPYQGDDIEDLIKLIRNVYVHHAQDGNFTGINKEIKRVFYRLLSHLHAILRMKEGMCRGRGFQPLWITTLEIVNDGSGERCIKTLYIDIQISDGFELGYCFTPQYKDLEPEEDNKCQAAMVQFYDNDIGFDGGQPDGESKRRKIISSSGQTLSLRFCLTRMCIAILSIVLAAYWRKESAAKAGTAGEMRASVWNLFV</sequence>
<dbReference type="AlphaFoldDB" id="A0A540KQ86"/>
<feature type="transmembrane region" description="Helical" evidence="3">
    <location>
        <begin position="253"/>
        <end position="275"/>
    </location>
</feature>
<keyword evidence="3" id="KW-1133">Transmembrane helix</keyword>
<dbReference type="PANTHER" id="PTHR13361:SF1">
    <property type="entry name" value="WW DOMAIN-BINDING PROTEIN 11"/>
    <property type="match status" value="1"/>
</dbReference>
<evidence type="ECO:0000256" key="3">
    <source>
        <dbReference type="SAM" id="Phobius"/>
    </source>
</evidence>
<evidence type="ECO:0000313" key="6">
    <source>
        <dbReference type="Proteomes" id="UP000315295"/>
    </source>
</evidence>
<name>A0A540KQ86_MALBA</name>
<proteinExistence type="predicted"/>
<keyword evidence="2" id="KW-0539">Nucleus</keyword>
<dbReference type="EMBL" id="VIEB01001033">
    <property type="protein sequence ID" value="TQD76385.1"/>
    <property type="molecule type" value="Genomic_DNA"/>
</dbReference>
<dbReference type="STRING" id="106549.A0A540KQ86"/>
<dbReference type="GO" id="GO:0006396">
    <property type="term" value="P:RNA processing"/>
    <property type="evidence" value="ECO:0007669"/>
    <property type="project" value="InterPro"/>
</dbReference>
<dbReference type="InterPro" id="IPR019007">
    <property type="entry name" value="Wbp11/ELF5/Saf1_N"/>
</dbReference>
<evidence type="ECO:0000259" key="4">
    <source>
        <dbReference type="Pfam" id="PF09429"/>
    </source>
</evidence>
<protein>
    <recommendedName>
        <fullName evidence="4">Wbp11/ELF5/Saf1 N-terminal domain-containing protein</fullName>
    </recommendedName>
</protein>
<evidence type="ECO:0000256" key="2">
    <source>
        <dbReference type="ARBA" id="ARBA00023242"/>
    </source>
</evidence>
<comment type="subcellular location">
    <subcellularLocation>
        <location evidence="1">Nucleus</location>
    </subcellularLocation>
</comment>
<comment type="caution">
    <text evidence="5">The sequence shown here is derived from an EMBL/GenBank/DDBJ whole genome shotgun (WGS) entry which is preliminary data.</text>
</comment>
<dbReference type="InterPro" id="IPR038357">
    <property type="entry name" value="KEN_sf"/>
</dbReference>
<dbReference type="Proteomes" id="UP000315295">
    <property type="component" value="Unassembled WGS sequence"/>
</dbReference>
<keyword evidence="3" id="KW-0812">Transmembrane</keyword>
<gene>
    <name evidence="5" type="ORF">C1H46_038086</name>
</gene>
<accession>A0A540KQ86</accession>
<dbReference type="Gene3D" id="1.20.1440.180">
    <property type="entry name" value="KEN domain"/>
    <property type="match status" value="1"/>
</dbReference>
<organism evidence="5 6">
    <name type="scientific">Malus baccata</name>
    <name type="common">Siberian crab apple</name>
    <name type="synonym">Pyrus baccata</name>
    <dbReference type="NCBI Taxonomy" id="106549"/>
    <lineage>
        <taxon>Eukaryota</taxon>
        <taxon>Viridiplantae</taxon>
        <taxon>Streptophyta</taxon>
        <taxon>Embryophyta</taxon>
        <taxon>Tracheophyta</taxon>
        <taxon>Spermatophyta</taxon>
        <taxon>Magnoliopsida</taxon>
        <taxon>eudicotyledons</taxon>
        <taxon>Gunneridae</taxon>
        <taxon>Pentapetalae</taxon>
        <taxon>rosids</taxon>
        <taxon>fabids</taxon>
        <taxon>Rosales</taxon>
        <taxon>Rosaceae</taxon>
        <taxon>Amygdaloideae</taxon>
        <taxon>Maleae</taxon>
        <taxon>Malus</taxon>
    </lineage>
</organism>
<evidence type="ECO:0000313" key="5">
    <source>
        <dbReference type="EMBL" id="TQD76385.1"/>
    </source>
</evidence>
<keyword evidence="3" id="KW-0472">Membrane</keyword>
<feature type="domain" description="Wbp11/ELF5/Saf1 N-terminal" evidence="4">
    <location>
        <begin position="7"/>
        <end position="76"/>
    </location>
</feature>